<dbReference type="AlphaFoldDB" id="A0A2J8LF99"/>
<organism evidence="2 3">
    <name type="scientific">Pan troglodytes</name>
    <name type="common">Chimpanzee</name>
    <dbReference type="NCBI Taxonomy" id="9598"/>
    <lineage>
        <taxon>Eukaryota</taxon>
        <taxon>Metazoa</taxon>
        <taxon>Chordata</taxon>
        <taxon>Craniata</taxon>
        <taxon>Vertebrata</taxon>
        <taxon>Euteleostomi</taxon>
        <taxon>Mammalia</taxon>
        <taxon>Eutheria</taxon>
        <taxon>Euarchontoglires</taxon>
        <taxon>Primates</taxon>
        <taxon>Haplorrhini</taxon>
        <taxon>Catarrhini</taxon>
        <taxon>Hominidae</taxon>
        <taxon>Pan</taxon>
    </lineage>
</organism>
<sequence>GEPGELGEPGLPGEVGMRGPQGPPGLPGPPGHVSAPVSEGTCLGRGSTPSPGIKNQVLASSSTCI</sequence>
<protein>
    <submittedName>
        <fullName evidence="2">COL22A1 isoform 5</fullName>
    </submittedName>
</protein>
<accession>A0A2J8LF99</accession>
<reference evidence="2 3" key="1">
    <citation type="submission" date="2017-12" db="EMBL/GenBank/DDBJ databases">
        <title>High-resolution comparative analysis of great ape genomes.</title>
        <authorList>
            <person name="Pollen A."/>
            <person name="Hastie A."/>
            <person name="Hormozdiari F."/>
            <person name="Dougherty M."/>
            <person name="Liu R."/>
            <person name="Chaisson M."/>
            <person name="Hoppe E."/>
            <person name="Hill C."/>
            <person name="Pang A."/>
            <person name="Hillier L."/>
            <person name="Baker C."/>
            <person name="Armstrong J."/>
            <person name="Shendure J."/>
            <person name="Paten B."/>
            <person name="Wilson R."/>
            <person name="Chao H."/>
            <person name="Schneider V."/>
            <person name="Ventura M."/>
            <person name="Kronenberg Z."/>
            <person name="Murali S."/>
            <person name="Gordon D."/>
            <person name="Cantsilieris S."/>
            <person name="Munson K."/>
            <person name="Nelson B."/>
            <person name="Raja A."/>
            <person name="Underwood J."/>
            <person name="Diekhans M."/>
            <person name="Fiddes I."/>
            <person name="Haussler D."/>
            <person name="Eichler E."/>
        </authorList>
    </citation>
    <scope>NUCLEOTIDE SEQUENCE [LARGE SCALE GENOMIC DNA]</scope>
    <source>
        <strain evidence="2">Yerkes chimp pedigree #C0471</strain>
    </source>
</reference>
<gene>
    <name evidence="2" type="ORF">CK820_G0029151</name>
</gene>
<feature type="region of interest" description="Disordered" evidence="1">
    <location>
        <begin position="1"/>
        <end position="65"/>
    </location>
</feature>
<name>A0A2J8LF99_PANTR</name>
<feature type="non-terminal residue" evidence="2">
    <location>
        <position position="1"/>
    </location>
</feature>
<dbReference type="EMBL" id="NBAG03000294">
    <property type="protein sequence ID" value="PNI45937.1"/>
    <property type="molecule type" value="Genomic_DNA"/>
</dbReference>
<evidence type="ECO:0000313" key="3">
    <source>
        <dbReference type="Proteomes" id="UP000236370"/>
    </source>
</evidence>
<evidence type="ECO:0000256" key="1">
    <source>
        <dbReference type="SAM" id="MobiDB-lite"/>
    </source>
</evidence>
<proteinExistence type="predicted"/>
<feature type="compositionally biased region" description="Low complexity" evidence="1">
    <location>
        <begin position="1"/>
        <end position="20"/>
    </location>
</feature>
<feature type="compositionally biased region" description="Pro residues" evidence="1">
    <location>
        <begin position="21"/>
        <end position="30"/>
    </location>
</feature>
<dbReference type="Proteomes" id="UP000236370">
    <property type="component" value="Unassembled WGS sequence"/>
</dbReference>
<comment type="caution">
    <text evidence="2">The sequence shown here is derived from an EMBL/GenBank/DDBJ whole genome shotgun (WGS) entry which is preliminary data.</text>
</comment>
<evidence type="ECO:0000313" key="2">
    <source>
        <dbReference type="EMBL" id="PNI45937.1"/>
    </source>
</evidence>